<dbReference type="EMBL" id="JAZDUA010000360">
    <property type="protein sequence ID" value="KAK7793809.1"/>
    <property type="molecule type" value="Genomic_DNA"/>
</dbReference>
<evidence type="ECO:0000313" key="2">
    <source>
        <dbReference type="Proteomes" id="UP001378592"/>
    </source>
</evidence>
<evidence type="ECO:0000313" key="1">
    <source>
        <dbReference type="EMBL" id="KAK7793809.1"/>
    </source>
</evidence>
<name>A0AAN9Z3M6_9ORTH</name>
<reference evidence="1 2" key="1">
    <citation type="submission" date="2024-03" db="EMBL/GenBank/DDBJ databases">
        <title>The genome assembly and annotation of the cricket Gryllus longicercus Weissman &amp; Gray.</title>
        <authorList>
            <person name="Szrajer S."/>
            <person name="Gray D."/>
            <person name="Ylla G."/>
        </authorList>
    </citation>
    <scope>NUCLEOTIDE SEQUENCE [LARGE SCALE GENOMIC DNA]</scope>
    <source>
        <strain evidence="1">DAG 2021-001</strain>
        <tissue evidence="1">Whole body minus gut</tissue>
    </source>
</reference>
<sequence>MRIRTMFNTVPGYRNFIVCFATDFGSYIMAYSLAVFMTSFSKAALVMCALLEELSRTLVRIGHDQGQEEEDVTFHERMKRELAVAARRHQILLERATLARQRIPAAGPMEASPFSGQFC</sequence>
<gene>
    <name evidence="1" type="ORF">R5R35_013025</name>
</gene>
<keyword evidence="2" id="KW-1185">Reference proteome</keyword>
<comment type="caution">
    <text evidence="1">The sequence shown here is derived from an EMBL/GenBank/DDBJ whole genome shotgun (WGS) entry which is preliminary data.</text>
</comment>
<proteinExistence type="predicted"/>
<dbReference type="AlphaFoldDB" id="A0AAN9Z3M6"/>
<dbReference type="Proteomes" id="UP001378592">
    <property type="component" value="Unassembled WGS sequence"/>
</dbReference>
<organism evidence="1 2">
    <name type="scientific">Gryllus longicercus</name>
    <dbReference type="NCBI Taxonomy" id="2509291"/>
    <lineage>
        <taxon>Eukaryota</taxon>
        <taxon>Metazoa</taxon>
        <taxon>Ecdysozoa</taxon>
        <taxon>Arthropoda</taxon>
        <taxon>Hexapoda</taxon>
        <taxon>Insecta</taxon>
        <taxon>Pterygota</taxon>
        <taxon>Neoptera</taxon>
        <taxon>Polyneoptera</taxon>
        <taxon>Orthoptera</taxon>
        <taxon>Ensifera</taxon>
        <taxon>Gryllidea</taxon>
        <taxon>Grylloidea</taxon>
        <taxon>Gryllidae</taxon>
        <taxon>Gryllinae</taxon>
        <taxon>Gryllus</taxon>
    </lineage>
</organism>
<protein>
    <recommendedName>
        <fullName evidence="3">Odorant receptor</fullName>
    </recommendedName>
</protein>
<accession>A0AAN9Z3M6</accession>
<evidence type="ECO:0008006" key="3">
    <source>
        <dbReference type="Google" id="ProtNLM"/>
    </source>
</evidence>